<proteinExistence type="predicted"/>
<dbReference type="EMBL" id="BAUV01000029">
    <property type="protein sequence ID" value="GAE36156.1"/>
    <property type="molecule type" value="Genomic_DNA"/>
</dbReference>
<keyword evidence="1" id="KW-0812">Transmembrane</keyword>
<reference evidence="2 3" key="1">
    <citation type="journal article" date="2014" name="Genome Announc.">
        <title>Draft Genome Sequences of Three Alkaliphilic Bacillus Strains, Bacillus wakoensis JCM 9140T, Bacillus akibai JCM 9157T, and Bacillus hemicellulosilyticus JCM 9152T.</title>
        <authorList>
            <person name="Yuki M."/>
            <person name="Oshima K."/>
            <person name="Suda W."/>
            <person name="Oshida Y."/>
            <person name="Kitamura K."/>
            <person name="Iida T."/>
            <person name="Hattori M."/>
            <person name="Ohkuma M."/>
        </authorList>
    </citation>
    <scope>NUCLEOTIDE SEQUENCE [LARGE SCALE GENOMIC DNA]</scope>
    <source>
        <strain evidence="2 3">JCM 9157</strain>
    </source>
</reference>
<sequence length="62" mass="6956">MTYLIILVAIVCLVALVITLSLTKAEDTNYSSDRSINNQLIMYIILIPVIALLLVLGWVFLF</sequence>
<keyword evidence="3" id="KW-1185">Reference proteome</keyword>
<evidence type="ECO:0000256" key="1">
    <source>
        <dbReference type="SAM" id="Phobius"/>
    </source>
</evidence>
<evidence type="ECO:0000313" key="2">
    <source>
        <dbReference type="EMBL" id="GAE36156.1"/>
    </source>
</evidence>
<accession>W4QVN0</accession>
<evidence type="ECO:0000313" key="3">
    <source>
        <dbReference type="Proteomes" id="UP000018896"/>
    </source>
</evidence>
<organism evidence="2 3">
    <name type="scientific">Halalkalibacter akibai (strain ATCC 43226 / DSM 21942 / CIP 109018 / JCM 9157 / 1139)</name>
    <name type="common">Bacillus akibai</name>
    <dbReference type="NCBI Taxonomy" id="1236973"/>
    <lineage>
        <taxon>Bacteria</taxon>
        <taxon>Bacillati</taxon>
        <taxon>Bacillota</taxon>
        <taxon>Bacilli</taxon>
        <taxon>Bacillales</taxon>
        <taxon>Bacillaceae</taxon>
        <taxon>Halalkalibacter</taxon>
    </lineage>
</organism>
<comment type="caution">
    <text evidence="2">The sequence shown here is derived from an EMBL/GenBank/DDBJ whole genome shotgun (WGS) entry which is preliminary data.</text>
</comment>
<keyword evidence="1" id="KW-1133">Transmembrane helix</keyword>
<dbReference type="RefSeq" id="WP_035665908.1">
    <property type="nucleotide sequence ID" value="NZ_BAUV01000029.1"/>
</dbReference>
<gene>
    <name evidence="2" type="ORF">JCM9157_3307</name>
</gene>
<feature type="transmembrane region" description="Helical" evidence="1">
    <location>
        <begin position="41"/>
        <end position="61"/>
    </location>
</feature>
<protein>
    <recommendedName>
        <fullName evidence="4">BshB3 potential contributor to bacillithiol synthesis</fullName>
    </recommendedName>
</protein>
<dbReference type="AlphaFoldDB" id="W4QVN0"/>
<dbReference type="eggNOG" id="ENOG5030DCH">
    <property type="taxonomic scope" value="Bacteria"/>
</dbReference>
<dbReference type="Proteomes" id="UP000018896">
    <property type="component" value="Unassembled WGS sequence"/>
</dbReference>
<keyword evidence="1" id="KW-0472">Membrane</keyword>
<evidence type="ECO:0008006" key="4">
    <source>
        <dbReference type="Google" id="ProtNLM"/>
    </source>
</evidence>
<name>W4QVN0_HALA3</name>